<keyword evidence="6" id="KW-0686">Riboflavin biosynthesis</keyword>
<evidence type="ECO:0000256" key="7">
    <source>
        <dbReference type="ARBA" id="ARBA00022723"/>
    </source>
</evidence>
<evidence type="ECO:0000313" key="16">
    <source>
        <dbReference type="EMBL" id="CAF1008455.1"/>
    </source>
</evidence>
<evidence type="ECO:0000256" key="12">
    <source>
        <dbReference type="ARBA" id="ARBA00023268"/>
    </source>
</evidence>
<dbReference type="Proteomes" id="UP000677228">
    <property type="component" value="Unassembled WGS sequence"/>
</dbReference>
<keyword evidence="7" id="KW-0479">Metal-binding</keyword>
<evidence type="ECO:0000256" key="8">
    <source>
        <dbReference type="ARBA" id="ARBA00022801"/>
    </source>
</evidence>
<sequence length="355" mass="40042">MQRCLQLAEEGLGSVAPNPMVGCVIVRDGKIIGEGYHEKYGKAHAEVNGIQKLKDDSLLTESTLYVSLEPCSHFGKTPPCSDLIIQKKVKRVIVGCLDTNPLVMGKGIEKLRNAGIEVITNVMEDECRELNKRFFTYHEKKRPYIILKWAQTKDGFISKLLPFTKENNWITNNESKRLVHQWRAQEQAILIGTNTALVDDPQLTVRLTKGNNPLRILIDKDLKVSKSSNIFSADAETSVFTSSKSVTSSNADSYRDEKHISHFRIDFSRDIVQQILDILYQKKILSIIIEGGAQTLQSFIGQGFWDEARVFTGNTFFEKGIKAPVINGKLISSEKIVDDELKIYKNETTNSRFVS</sequence>
<dbReference type="PROSITE" id="PS00903">
    <property type="entry name" value="CYT_DCMP_DEAMINASES_1"/>
    <property type="match status" value="1"/>
</dbReference>
<dbReference type="EC" id="1.1.1.193" evidence="5"/>
<dbReference type="NCBIfam" id="TIGR00326">
    <property type="entry name" value="eubact_ribD"/>
    <property type="match status" value="1"/>
</dbReference>
<dbReference type="EMBL" id="CAJNOK010006595">
    <property type="protein sequence ID" value="CAF1008455.1"/>
    <property type="molecule type" value="Genomic_DNA"/>
</dbReference>
<dbReference type="Pfam" id="PF00383">
    <property type="entry name" value="dCMP_cyt_deam_1"/>
    <property type="match status" value="1"/>
</dbReference>
<keyword evidence="8" id="KW-0378">Hydrolase</keyword>
<evidence type="ECO:0000256" key="6">
    <source>
        <dbReference type="ARBA" id="ARBA00022619"/>
    </source>
</evidence>
<dbReference type="Pfam" id="PF01872">
    <property type="entry name" value="RibD_C"/>
    <property type="match status" value="1"/>
</dbReference>
<dbReference type="SUPFAM" id="SSF53927">
    <property type="entry name" value="Cytidine deaminase-like"/>
    <property type="match status" value="1"/>
</dbReference>
<dbReference type="EC" id="3.5.4.26" evidence="4"/>
<organism evidence="17 18">
    <name type="scientific">Didymodactylos carnosus</name>
    <dbReference type="NCBI Taxonomy" id="1234261"/>
    <lineage>
        <taxon>Eukaryota</taxon>
        <taxon>Metazoa</taxon>
        <taxon>Spiralia</taxon>
        <taxon>Gnathifera</taxon>
        <taxon>Rotifera</taxon>
        <taxon>Eurotatoria</taxon>
        <taxon>Bdelloidea</taxon>
        <taxon>Philodinida</taxon>
        <taxon>Philodinidae</taxon>
        <taxon>Didymodactylos</taxon>
    </lineage>
</organism>
<evidence type="ECO:0000256" key="1">
    <source>
        <dbReference type="ARBA" id="ARBA00001947"/>
    </source>
</evidence>
<evidence type="ECO:0000256" key="4">
    <source>
        <dbReference type="ARBA" id="ARBA00012766"/>
    </source>
</evidence>
<evidence type="ECO:0000313" key="18">
    <source>
        <dbReference type="Proteomes" id="UP000682733"/>
    </source>
</evidence>
<dbReference type="GO" id="GO:0008835">
    <property type="term" value="F:diaminohydroxyphosphoribosylaminopyrimidine deaminase activity"/>
    <property type="evidence" value="ECO:0007669"/>
    <property type="project" value="UniProtKB-EC"/>
</dbReference>
<evidence type="ECO:0000256" key="2">
    <source>
        <dbReference type="ARBA" id="ARBA00004882"/>
    </source>
</evidence>
<protein>
    <recommendedName>
        <fullName evidence="14">Riboflavin biosynthesis protein PYRD, chloroplastic</fullName>
        <ecNumber evidence="5">1.1.1.193</ecNumber>
        <ecNumber evidence="4">3.5.4.26</ecNumber>
    </recommendedName>
</protein>
<evidence type="ECO:0000259" key="15">
    <source>
        <dbReference type="PROSITE" id="PS51747"/>
    </source>
</evidence>
<dbReference type="InterPro" id="IPR002734">
    <property type="entry name" value="RibDG_C"/>
</dbReference>
<evidence type="ECO:0000256" key="11">
    <source>
        <dbReference type="ARBA" id="ARBA00023002"/>
    </source>
</evidence>
<evidence type="ECO:0000256" key="13">
    <source>
        <dbReference type="ARBA" id="ARBA00058389"/>
    </source>
</evidence>
<dbReference type="GO" id="GO:0008270">
    <property type="term" value="F:zinc ion binding"/>
    <property type="evidence" value="ECO:0007669"/>
    <property type="project" value="InterPro"/>
</dbReference>
<dbReference type="Gene3D" id="3.40.140.10">
    <property type="entry name" value="Cytidine Deaminase, domain 2"/>
    <property type="match status" value="1"/>
</dbReference>
<feature type="domain" description="CMP/dCMP-type deaminase" evidence="15">
    <location>
        <begin position="1"/>
        <end position="119"/>
    </location>
</feature>
<keyword evidence="10" id="KW-0521">NADP</keyword>
<evidence type="ECO:0000313" key="17">
    <source>
        <dbReference type="EMBL" id="CAF3777436.1"/>
    </source>
</evidence>
<comment type="pathway">
    <text evidence="3">Cofactor biosynthesis; riboflavin biosynthesis; 5-amino-6-(D-ribitylamino)uracil from GTP: step 3/4.</text>
</comment>
<dbReference type="FunFam" id="3.40.140.10:FF:000025">
    <property type="entry name" value="Riboflavin biosynthesis protein RibD"/>
    <property type="match status" value="1"/>
</dbReference>
<evidence type="ECO:0000256" key="9">
    <source>
        <dbReference type="ARBA" id="ARBA00022833"/>
    </source>
</evidence>
<name>A0A8S2IRR4_9BILA</name>
<keyword evidence="12" id="KW-0511">Multifunctional enzyme</keyword>
<proteinExistence type="predicted"/>
<dbReference type="EMBL" id="CAJOBA010006602">
    <property type="protein sequence ID" value="CAF3777436.1"/>
    <property type="molecule type" value="Genomic_DNA"/>
</dbReference>
<dbReference type="GO" id="GO:0008703">
    <property type="term" value="F:5-amino-6-(5-phosphoribosylamino)uracil reductase activity"/>
    <property type="evidence" value="ECO:0007669"/>
    <property type="project" value="UniProtKB-EC"/>
</dbReference>
<evidence type="ECO:0000256" key="14">
    <source>
        <dbReference type="ARBA" id="ARBA00070721"/>
    </source>
</evidence>
<dbReference type="Gene3D" id="3.40.430.10">
    <property type="entry name" value="Dihydrofolate Reductase, subunit A"/>
    <property type="match status" value="1"/>
</dbReference>
<dbReference type="SUPFAM" id="SSF53597">
    <property type="entry name" value="Dihydrofolate reductase-like"/>
    <property type="match status" value="1"/>
</dbReference>
<comment type="function">
    <text evidence="13">Monofunctional pyrimidine deaminase involved in the riboflavin biosynthesis pathway. Also has a reductase domain that lacks catalytically essential substrate-binding residues.</text>
</comment>
<accession>A0A8S2IRR4</accession>
<dbReference type="InterPro" id="IPR016193">
    <property type="entry name" value="Cytidine_deaminase-like"/>
</dbReference>
<dbReference type="GO" id="GO:0009231">
    <property type="term" value="P:riboflavin biosynthetic process"/>
    <property type="evidence" value="ECO:0007669"/>
    <property type="project" value="UniProtKB-KW"/>
</dbReference>
<gene>
    <name evidence="16" type="ORF">OVA965_LOCUS14919</name>
    <name evidence="17" type="ORF">TMI583_LOCUS14922</name>
</gene>
<comment type="cofactor">
    <cofactor evidence="1">
        <name>Zn(2+)</name>
        <dbReference type="ChEBI" id="CHEBI:29105"/>
    </cofactor>
</comment>
<dbReference type="AlphaFoldDB" id="A0A8S2IRR4"/>
<keyword evidence="9" id="KW-0862">Zinc</keyword>
<evidence type="ECO:0000256" key="3">
    <source>
        <dbReference type="ARBA" id="ARBA00004910"/>
    </source>
</evidence>
<dbReference type="InterPro" id="IPR016192">
    <property type="entry name" value="APOBEC/CMP_deaminase_Zn-bd"/>
</dbReference>
<dbReference type="PROSITE" id="PS51747">
    <property type="entry name" value="CYT_DCMP_DEAMINASES_2"/>
    <property type="match status" value="1"/>
</dbReference>
<keyword evidence="11" id="KW-0560">Oxidoreductase</keyword>
<dbReference type="InterPro" id="IPR050765">
    <property type="entry name" value="Riboflavin_Biosynth_HTPR"/>
</dbReference>
<dbReference type="CDD" id="cd01284">
    <property type="entry name" value="Riboflavin_deaminase-reductase"/>
    <property type="match status" value="1"/>
</dbReference>
<comment type="pathway">
    <text evidence="2">Cofactor biosynthesis; riboflavin biosynthesis; 5-amino-6-(D-ribitylamino)uracil from GTP: step 2/4.</text>
</comment>
<dbReference type="PANTHER" id="PTHR38011:SF7">
    <property type="entry name" value="2,5-DIAMINO-6-RIBOSYLAMINO-4(3H)-PYRIMIDINONE 5'-PHOSPHATE REDUCTASE"/>
    <property type="match status" value="1"/>
</dbReference>
<dbReference type="PIRSF" id="PIRSF006769">
    <property type="entry name" value="RibD"/>
    <property type="match status" value="1"/>
</dbReference>
<evidence type="ECO:0000256" key="10">
    <source>
        <dbReference type="ARBA" id="ARBA00022857"/>
    </source>
</evidence>
<dbReference type="InterPro" id="IPR004794">
    <property type="entry name" value="Eubact_RibD"/>
</dbReference>
<dbReference type="Proteomes" id="UP000682733">
    <property type="component" value="Unassembled WGS sequence"/>
</dbReference>
<dbReference type="PANTHER" id="PTHR38011">
    <property type="entry name" value="DIHYDROFOLATE REDUCTASE FAMILY PROTEIN (AFU_ORTHOLOGUE AFUA_8G06820)"/>
    <property type="match status" value="1"/>
</dbReference>
<dbReference type="InterPro" id="IPR002125">
    <property type="entry name" value="CMP_dCMP_dom"/>
</dbReference>
<comment type="caution">
    <text evidence="17">The sequence shown here is derived from an EMBL/GenBank/DDBJ whole genome shotgun (WGS) entry which is preliminary data.</text>
</comment>
<evidence type="ECO:0000256" key="5">
    <source>
        <dbReference type="ARBA" id="ARBA00013173"/>
    </source>
</evidence>
<dbReference type="InterPro" id="IPR024072">
    <property type="entry name" value="DHFR-like_dom_sf"/>
</dbReference>
<reference evidence="17" key="1">
    <citation type="submission" date="2021-02" db="EMBL/GenBank/DDBJ databases">
        <authorList>
            <person name="Nowell W R."/>
        </authorList>
    </citation>
    <scope>NUCLEOTIDE SEQUENCE</scope>
</reference>